<dbReference type="EMBL" id="CP045900">
    <property type="protein sequence ID" value="QQP41810.1"/>
    <property type="molecule type" value="Genomic_DNA"/>
</dbReference>
<evidence type="ECO:0000313" key="2">
    <source>
        <dbReference type="EMBL" id="QQP41810.1"/>
    </source>
</evidence>
<reference evidence="3" key="1">
    <citation type="submission" date="2021-01" db="EMBL/GenBank/DDBJ databases">
        <title>Caligus Genome Assembly.</title>
        <authorList>
            <person name="Gallardo-Escarate C."/>
        </authorList>
    </citation>
    <scope>NUCLEOTIDE SEQUENCE [LARGE SCALE GENOMIC DNA]</scope>
</reference>
<feature type="region of interest" description="Disordered" evidence="1">
    <location>
        <begin position="1"/>
        <end position="59"/>
    </location>
</feature>
<dbReference type="OrthoDB" id="413077at2759"/>
<evidence type="ECO:0000256" key="1">
    <source>
        <dbReference type="SAM" id="MobiDB-lite"/>
    </source>
</evidence>
<dbReference type="Proteomes" id="UP000595437">
    <property type="component" value="Chromosome 11"/>
</dbReference>
<organism evidence="2 3">
    <name type="scientific">Caligus rogercresseyi</name>
    <name type="common">Sea louse</name>
    <dbReference type="NCBI Taxonomy" id="217165"/>
    <lineage>
        <taxon>Eukaryota</taxon>
        <taxon>Metazoa</taxon>
        <taxon>Ecdysozoa</taxon>
        <taxon>Arthropoda</taxon>
        <taxon>Crustacea</taxon>
        <taxon>Multicrustacea</taxon>
        <taxon>Hexanauplia</taxon>
        <taxon>Copepoda</taxon>
        <taxon>Siphonostomatoida</taxon>
        <taxon>Caligidae</taxon>
        <taxon>Caligus</taxon>
    </lineage>
</organism>
<keyword evidence="3" id="KW-1185">Reference proteome</keyword>
<feature type="compositionally biased region" description="Basic and acidic residues" evidence="1">
    <location>
        <begin position="1"/>
        <end position="12"/>
    </location>
</feature>
<name>A0A7T8H1I9_CALRO</name>
<accession>A0A7T8H1I9</accession>
<protein>
    <submittedName>
        <fullName evidence="2">Uncharacterized protein</fullName>
    </submittedName>
</protein>
<proteinExistence type="predicted"/>
<sequence>MGDDEVSVKHEASGPSWARTDWPPMPGDDLTAALTGEWPPSPKSKVLAKDQGQGRRGWRCRSDDQIKRAVLDSIRALMIIRAYRIRGHLLLIWIRWACVKPRRTRT</sequence>
<gene>
    <name evidence="2" type="ORF">FKW44_016284</name>
</gene>
<evidence type="ECO:0000313" key="3">
    <source>
        <dbReference type="Proteomes" id="UP000595437"/>
    </source>
</evidence>
<dbReference type="AlphaFoldDB" id="A0A7T8H1I9"/>